<keyword evidence="2" id="KW-1185">Reference proteome</keyword>
<dbReference type="EMBL" id="LN726587">
    <property type="protein sequence ID" value="CEP11594.1"/>
    <property type="molecule type" value="Genomic_DNA"/>
</dbReference>
<accession>A0A0B7N9D5</accession>
<dbReference type="Proteomes" id="UP000054107">
    <property type="component" value="Unassembled WGS sequence"/>
</dbReference>
<dbReference type="AlphaFoldDB" id="A0A0B7N9D5"/>
<name>A0A0B7N9D5_9FUNG</name>
<sequence length="153" mass="16876">MLLQEQKVQKVYISASSASIDALSFGVDASTFGSYLVDDNAANPIHGDANEAADIFNDIDINDSIDYLSNQKMKKKAFVAHEAWNSYRDVLSKLYFKATIAGPKSCVKITIGSGCASDELCSAECVPYLTHKAVRVFFQHGIAYFRYVQNKIC</sequence>
<reference evidence="1 2" key="1">
    <citation type="submission" date="2014-09" db="EMBL/GenBank/DDBJ databases">
        <authorList>
            <person name="Ellenberger Sabrina"/>
        </authorList>
    </citation>
    <scope>NUCLEOTIDE SEQUENCE [LARGE SCALE GENOMIC DNA]</scope>
    <source>
        <strain evidence="1 2">CBS 412.66</strain>
    </source>
</reference>
<gene>
    <name evidence="1" type="primary">PARPA_05465.1 scaffold 18353</name>
</gene>
<organism evidence="1 2">
    <name type="scientific">Parasitella parasitica</name>
    <dbReference type="NCBI Taxonomy" id="35722"/>
    <lineage>
        <taxon>Eukaryota</taxon>
        <taxon>Fungi</taxon>
        <taxon>Fungi incertae sedis</taxon>
        <taxon>Mucoromycota</taxon>
        <taxon>Mucoromycotina</taxon>
        <taxon>Mucoromycetes</taxon>
        <taxon>Mucorales</taxon>
        <taxon>Mucorineae</taxon>
        <taxon>Mucoraceae</taxon>
        <taxon>Parasitella</taxon>
    </lineage>
</organism>
<protein>
    <submittedName>
        <fullName evidence="1">Uncharacterized protein</fullName>
    </submittedName>
</protein>
<evidence type="ECO:0000313" key="1">
    <source>
        <dbReference type="EMBL" id="CEP11594.1"/>
    </source>
</evidence>
<proteinExistence type="predicted"/>
<evidence type="ECO:0000313" key="2">
    <source>
        <dbReference type="Proteomes" id="UP000054107"/>
    </source>
</evidence>